<dbReference type="SMART" id="SM00490">
    <property type="entry name" value="HELICc"/>
    <property type="match status" value="1"/>
</dbReference>
<dbReference type="AlphaFoldDB" id="A0A2R6WBR6"/>
<dbReference type="PROSITE" id="PS51467">
    <property type="entry name" value="HARP"/>
    <property type="match status" value="2"/>
</dbReference>
<dbReference type="SUPFAM" id="SSF52540">
    <property type="entry name" value="P-loop containing nucleoside triphosphate hydrolases"/>
    <property type="match status" value="2"/>
</dbReference>
<reference evidence="11" key="1">
    <citation type="journal article" date="2017" name="Cell">
        <title>Insights into land plant evolution garnered from the Marchantia polymorpha genome.</title>
        <authorList>
            <person name="Bowman J.L."/>
            <person name="Kohchi T."/>
            <person name="Yamato K.T."/>
            <person name="Jenkins J."/>
            <person name="Shu S."/>
            <person name="Ishizaki K."/>
            <person name="Yamaoka S."/>
            <person name="Nishihama R."/>
            <person name="Nakamura Y."/>
            <person name="Berger F."/>
            <person name="Adam C."/>
            <person name="Aki S.S."/>
            <person name="Althoff F."/>
            <person name="Araki T."/>
            <person name="Arteaga-Vazquez M.A."/>
            <person name="Balasubrmanian S."/>
            <person name="Barry K."/>
            <person name="Bauer D."/>
            <person name="Boehm C.R."/>
            <person name="Briginshaw L."/>
            <person name="Caballero-Perez J."/>
            <person name="Catarino B."/>
            <person name="Chen F."/>
            <person name="Chiyoda S."/>
            <person name="Chovatia M."/>
            <person name="Davies K.M."/>
            <person name="Delmans M."/>
            <person name="Demura T."/>
            <person name="Dierschke T."/>
            <person name="Dolan L."/>
            <person name="Dorantes-Acosta A.E."/>
            <person name="Eklund D.M."/>
            <person name="Florent S.N."/>
            <person name="Flores-Sandoval E."/>
            <person name="Fujiyama A."/>
            <person name="Fukuzawa H."/>
            <person name="Galik B."/>
            <person name="Grimanelli D."/>
            <person name="Grimwood J."/>
            <person name="Grossniklaus U."/>
            <person name="Hamada T."/>
            <person name="Haseloff J."/>
            <person name="Hetherington A.J."/>
            <person name="Higo A."/>
            <person name="Hirakawa Y."/>
            <person name="Hundley H.N."/>
            <person name="Ikeda Y."/>
            <person name="Inoue K."/>
            <person name="Inoue S.I."/>
            <person name="Ishida S."/>
            <person name="Jia Q."/>
            <person name="Kakita M."/>
            <person name="Kanazawa T."/>
            <person name="Kawai Y."/>
            <person name="Kawashima T."/>
            <person name="Kennedy M."/>
            <person name="Kinose K."/>
            <person name="Kinoshita T."/>
            <person name="Kohara Y."/>
            <person name="Koide E."/>
            <person name="Komatsu K."/>
            <person name="Kopischke S."/>
            <person name="Kubo M."/>
            <person name="Kyozuka J."/>
            <person name="Lagercrantz U."/>
            <person name="Lin S.S."/>
            <person name="Lindquist E."/>
            <person name="Lipzen A.M."/>
            <person name="Lu C.W."/>
            <person name="De Luna E."/>
            <person name="Martienssen R.A."/>
            <person name="Minamino N."/>
            <person name="Mizutani M."/>
            <person name="Mizutani M."/>
            <person name="Mochizuki N."/>
            <person name="Monte I."/>
            <person name="Mosher R."/>
            <person name="Nagasaki H."/>
            <person name="Nakagami H."/>
            <person name="Naramoto S."/>
            <person name="Nishitani K."/>
            <person name="Ohtani M."/>
            <person name="Okamoto T."/>
            <person name="Okumura M."/>
            <person name="Phillips J."/>
            <person name="Pollak B."/>
            <person name="Reinders A."/>
            <person name="Rovekamp M."/>
            <person name="Sano R."/>
            <person name="Sawa S."/>
            <person name="Schmid M.W."/>
            <person name="Shirakawa M."/>
            <person name="Solano R."/>
            <person name="Spunde A."/>
            <person name="Suetsugu N."/>
            <person name="Sugano S."/>
            <person name="Sugiyama A."/>
            <person name="Sun R."/>
            <person name="Suzuki Y."/>
            <person name="Takenaka M."/>
            <person name="Takezawa D."/>
            <person name="Tomogane H."/>
            <person name="Tsuzuki M."/>
            <person name="Ueda T."/>
            <person name="Umeda M."/>
            <person name="Ward J.M."/>
            <person name="Watanabe Y."/>
            <person name="Yazaki K."/>
            <person name="Yokoyama R."/>
            <person name="Yoshitake Y."/>
            <person name="Yotsui I."/>
            <person name="Zachgo S."/>
            <person name="Schmutz J."/>
        </authorList>
    </citation>
    <scope>NUCLEOTIDE SEQUENCE [LARGE SCALE GENOMIC DNA]</scope>
    <source>
        <strain evidence="11">Tak-1</strain>
    </source>
</reference>
<feature type="domain" description="Helicase C-terminal" evidence="8">
    <location>
        <begin position="637"/>
        <end position="799"/>
    </location>
</feature>
<dbReference type="FunFam" id="3.40.50.300:FF:001501">
    <property type="entry name" value="Chromatin remodeling factor18"/>
    <property type="match status" value="1"/>
</dbReference>
<dbReference type="GO" id="GO:0016787">
    <property type="term" value="F:hydrolase activity"/>
    <property type="evidence" value="ECO:0007669"/>
    <property type="project" value="UniProtKB-KW"/>
</dbReference>
<dbReference type="PANTHER" id="PTHR45766:SF3">
    <property type="entry name" value="DNA ANNEALING HELICASE AND ENDONUCLEASE ZRANB3"/>
    <property type="match status" value="1"/>
</dbReference>
<dbReference type="OrthoDB" id="2801544at2759"/>
<dbReference type="SMART" id="SM00487">
    <property type="entry name" value="DEXDc"/>
    <property type="match status" value="1"/>
</dbReference>
<keyword evidence="3" id="KW-0347">Helicase</keyword>
<dbReference type="InterPro" id="IPR014001">
    <property type="entry name" value="Helicase_ATP-bd"/>
</dbReference>
<evidence type="ECO:0000256" key="4">
    <source>
        <dbReference type="ARBA" id="ARBA00022840"/>
    </source>
</evidence>
<dbReference type="InterPro" id="IPR000330">
    <property type="entry name" value="SNF2_N"/>
</dbReference>
<evidence type="ECO:0008006" key="12">
    <source>
        <dbReference type="Google" id="ProtNLM"/>
    </source>
</evidence>
<dbReference type="Pfam" id="PF00271">
    <property type="entry name" value="Helicase_C"/>
    <property type="match status" value="1"/>
</dbReference>
<dbReference type="InterPro" id="IPR049730">
    <property type="entry name" value="SNF2/RAD54-like_C"/>
</dbReference>
<evidence type="ECO:0000259" key="9">
    <source>
        <dbReference type="PROSITE" id="PS51467"/>
    </source>
</evidence>
<evidence type="ECO:0000256" key="5">
    <source>
        <dbReference type="SAM" id="Coils"/>
    </source>
</evidence>
<evidence type="ECO:0000256" key="1">
    <source>
        <dbReference type="ARBA" id="ARBA00022741"/>
    </source>
</evidence>
<dbReference type="Pfam" id="PF00176">
    <property type="entry name" value="SNF2-rel_dom"/>
    <property type="match status" value="1"/>
</dbReference>
<feature type="compositionally biased region" description="Polar residues" evidence="6">
    <location>
        <begin position="210"/>
        <end position="224"/>
    </location>
</feature>
<feature type="region of interest" description="Disordered" evidence="6">
    <location>
        <begin position="200"/>
        <end position="224"/>
    </location>
</feature>
<protein>
    <recommendedName>
        <fullName evidence="12">SWI/SNF-related matrix-associated actin-dependent regulator of chromatin subfamily A-like protein 1</fullName>
    </recommendedName>
</protein>
<evidence type="ECO:0000256" key="2">
    <source>
        <dbReference type="ARBA" id="ARBA00022801"/>
    </source>
</evidence>
<keyword evidence="2" id="KW-0378">Hydrolase</keyword>
<dbReference type="Gene3D" id="3.40.50.10810">
    <property type="entry name" value="Tandem AAA-ATPase domain"/>
    <property type="match status" value="1"/>
</dbReference>
<keyword evidence="11" id="KW-1185">Reference proteome</keyword>
<feature type="domain" description="Helicase ATP-binding" evidence="7">
    <location>
        <begin position="345"/>
        <end position="515"/>
    </location>
</feature>
<dbReference type="GO" id="GO:0043596">
    <property type="term" value="C:nuclear replication fork"/>
    <property type="evidence" value="ECO:0000318"/>
    <property type="project" value="GO_Central"/>
</dbReference>
<dbReference type="EMBL" id="KZ772785">
    <property type="protein sequence ID" value="PTQ31294.1"/>
    <property type="molecule type" value="Genomic_DNA"/>
</dbReference>
<dbReference type="CDD" id="cd18010">
    <property type="entry name" value="DEXHc_HARP_SMARCAL1"/>
    <property type="match status" value="1"/>
</dbReference>
<dbReference type="InterPro" id="IPR010003">
    <property type="entry name" value="HARP_dom"/>
</dbReference>
<feature type="coiled-coil region" evidence="5">
    <location>
        <begin position="579"/>
        <end position="606"/>
    </location>
</feature>
<dbReference type="GO" id="GO:0004520">
    <property type="term" value="F:DNA endonuclease activity"/>
    <property type="evidence" value="ECO:0000318"/>
    <property type="project" value="GO_Central"/>
</dbReference>
<dbReference type="PROSITE" id="PS51194">
    <property type="entry name" value="HELICASE_CTER"/>
    <property type="match status" value="1"/>
</dbReference>
<dbReference type="InterPro" id="IPR027417">
    <property type="entry name" value="P-loop_NTPase"/>
</dbReference>
<evidence type="ECO:0000313" key="10">
    <source>
        <dbReference type="EMBL" id="PTQ31294.1"/>
    </source>
</evidence>
<dbReference type="GO" id="GO:0031297">
    <property type="term" value="P:replication fork processing"/>
    <property type="evidence" value="ECO:0000318"/>
    <property type="project" value="GO_Central"/>
</dbReference>
<dbReference type="InterPro" id="IPR001650">
    <property type="entry name" value="Helicase_C-like"/>
</dbReference>
<dbReference type="Gramene" id="Mp1g02820.1">
    <property type="protein sequence ID" value="Mp1g02820.1.cds"/>
    <property type="gene ID" value="Mp1g02820"/>
</dbReference>
<evidence type="ECO:0000256" key="3">
    <source>
        <dbReference type="ARBA" id="ARBA00022806"/>
    </source>
</evidence>
<dbReference type="Gene3D" id="3.40.50.300">
    <property type="entry name" value="P-loop containing nucleotide triphosphate hydrolases"/>
    <property type="match status" value="1"/>
</dbReference>
<feature type="domain" description="HARP" evidence="9">
    <location>
        <begin position="231"/>
        <end position="305"/>
    </location>
</feature>
<feature type="region of interest" description="Disordered" evidence="6">
    <location>
        <begin position="43"/>
        <end position="66"/>
    </location>
</feature>
<dbReference type="PANTHER" id="PTHR45766">
    <property type="entry name" value="DNA ANNEALING HELICASE AND ENDONUCLEASE ZRANB3 FAMILY MEMBER"/>
    <property type="match status" value="1"/>
</dbReference>
<dbReference type="InterPro" id="IPR038718">
    <property type="entry name" value="SNF2-like_sf"/>
</dbReference>
<keyword evidence="1" id="KW-0547">Nucleotide-binding</keyword>
<dbReference type="Proteomes" id="UP000244005">
    <property type="component" value="Unassembled WGS sequence"/>
</dbReference>
<proteinExistence type="predicted"/>
<organism evidence="10 11">
    <name type="scientific">Marchantia polymorpha</name>
    <name type="common">Common liverwort</name>
    <name type="synonym">Marchantia aquatica</name>
    <dbReference type="NCBI Taxonomy" id="3197"/>
    <lineage>
        <taxon>Eukaryota</taxon>
        <taxon>Viridiplantae</taxon>
        <taxon>Streptophyta</taxon>
        <taxon>Embryophyta</taxon>
        <taxon>Marchantiophyta</taxon>
        <taxon>Marchantiopsida</taxon>
        <taxon>Marchantiidae</taxon>
        <taxon>Marchantiales</taxon>
        <taxon>Marchantiaceae</taxon>
        <taxon>Marchantia</taxon>
    </lineage>
</organism>
<name>A0A2R6WBR6_MARPO</name>
<dbReference type="OMA" id="AGHEWDQ"/>
<gene>
    <name evidence="10" type="ORF">MARPO_0113s0030</name>
</gene>
<dbReference type="GO" id="GO:0005524">
    <property type="term" value="F:ATP binding"/>
    <property type="evidence" value="ECO:0007669"/>
    <property type="project" value="UniProtKB-KW"/>
</dbReference>
<keyword evidence="5" id="KW-0175">Coiled coil</keyword>
<dbReference type="CDD" id="cd18793">
    <property type="entry name" value="SF2_C_SNF"/>
    <property type="match status" value="1"/>
</dbReference>
<dbReference type="GO" id="GO:0004386">
    <property type="term" value="F:helicase activity"/>
    <property type="evidence" value="ECO:0007669"/>
    <property type="project" value="UniProtKB-KW"/>
</dbReference>
<feature type="domain" description="HARP" evidence="9">
    <location>
        <begin position="89"/>
        <end position="162"/>
    </location>
</feature>
<feature type="compositionally biased region" description="Low complexity" evidence="6">
    <location>
        <begin position="43"/>
        <end position="54"/>
    </location>
</feature>
<accession>A0A2R6WBR6</accession>
<evidence type="ECO:0000256" key="6">
    <source>
        <dbReference type="SAM" id="MobiDB-lite"/>
    </source>
</evidence>
<feature type="region of interest" description="Disordered" evidence="6">
    <location>
        <begin position="821"/>
        <end position="858"/>
    </location>
</feature>
<evidence type="ECO:0000259" key="7">
    <source>
        <dbReference type="PROSITE" id="PS51192"/>
    </source>
</evidence>
<dbReference type="PROSITE" id="PS51192">
    <property type="entry name" value="HELICASE_ATP_BIND_1"/>
    <property type="match status" value="1"/>
</dbReference>
<keyword evidence="4" id="KW-0067">ATP-binding</keyword>
<dbReference type="FunFam" id="3.40.50.10810:FF:000044">
    <property type="entry name" value="Chromatin remodeling factor18"/>
    <property type="match status" value="1"/>
</dbReference>
<feature type="compositionally biased region" description="Polar residues" evidence="6">
    <location>
        <begin position="828"/>
        <end position="854"/>
    </location>
</feature>
<sequence length="898" mass="100058">MMDDDDDWDLSPEELDALERNAATQLAAQKRVTSLAAPAAQAFSTSSSSVTSESPKNIQQVHADPQIDCPTKRQELGSSWIYTSPSKGAGRLLNIKVFQDQGGRIACEAPYNSHLVAALKTVPGRNWDVNRKVWTYPEAGLGDVVKAITSLSHLKLAVEVAPPLAVNVAVLNSSASACTSLNEDDAEVWCTPPQSIPSIQEPETRDVHNLSPSVSQSRLSQPQSHVGLKHAPKKACYVKLFLHSCGRIAAKCDYDTQVVAALKRIPRVDYLMKERLWMFPFTNLSEAEEILRSSTDRVVTVEPLEPIVKRALEATAALPDLQDRYRLVDEKLKKTLMEFQVEGVRFALQHGGRALIADEMGLGKTLQALAVVSCLEEDWPVLIVVPSSLRVHWANMLVTWLNVSPSDITIVMSQGSSRGGYNIVRTTGKQKLLINGLFNIVSYDALSKLEDIIMRTGFKIVIADESHYLKNPQAKRTNVCVPVLQKAKYALLLTGTPALSRPIELFKQLQALQPSVYQKINEYGARYCMGGFFGVWQGSSNHEELHALVKSTVMIRRLKLDVLKQLPKKRREQIFMTLDEKAMKQIRALLNELDSIKRQVQIALQLGKKEEVGEMKIAERSLISKIYTETAEVKIPAVQEFLETMLEGGCKFLVFAHHQVMMDAIQEFLQKKKVKFIRIDGKTHPASRQDLVKTFQEKEDVKVAVLGIRAAGVGLTLTAASTVIFAEMSWTPGDLVQAEDRAHRIGQESAVNIYYLHAHDTIDDFIWDAVQHKLENLGQVLDGQEDNTMQFVSNSKEVESGSQTQEQSTLHDYMKPCTKYSATDRDSTITPASNQSSTTPMTGSNETTNRLDSCSSKRKREYEQAAEVIIDLVDSPERFQPHLALENVHEVDGKFGLN</sequence>
<evidence type="ECO:0000259" key="8">
    <source>
        <dbReference type="PROSITE" id="PS51194"/>
    </source>
</evidence>
<evidence type="ECO:0000313" key="11">
    <source>
        <dbReference type="Proteomes" id="UP000244005"/>
    </source>
</evidence>
<dbReference type="GO" id="GO:0006281">
    <property type="term" value="P:DNA repair"/>
    <property type="evidence" value="ECO:0000318"/>
    <property type="project" value="GO_Central"/>
</dbReference>